<evidence type="ECO:0000256" key="4">
    <source>
        <dbReference type="ARBA" id="ARBA00022496"/>
    </source>
</evidence>
<dbReference type="EMBL" id="JBIMPR010000011">
    <property type="protein sequence ID" value="MFH5775617.1"/>
    <property type="molecule type" value="Genomic_DNA"/>
</dbReference>
<dbReference type="PANTHER" id="PTHR30532:SF24">
    <property type="entry name" value="FERRIC ENTEROBACTIN-BINDING PERIPLASMIC PROTEIN FEPB"/>
    <property type="match status" value="1"/>
</dbReference>
<dbReference type="SUPFAM" id="SSF53807">
    <property type="entry name" value="Helical backbone' metal receptor"/>
    <property type="match status" value="1"/>
</dbReference>
<keyword evidence="4" id="KW-0408">Iron</keyword>
<reference evidence="8 9" key="1">
    <citation type="submission" date="2024-10" db="EMBL/GenBank/DDBJ databases">
        <title>Paracoccus drimophilus sp. nov., a novel bacterium from corn roots in Hunan.</title>
        <authorList>
            <person name="Li X."/>
        </authorList>
    </citation>
    <scope>NUCLEOTIDE SEQUENCE [LARGE SCALE GENOMIC DNA]</scope>
    <source>
        <strain evidence="8 9">NGMCC 1.201697</strain>
    </source>
</reference>
<dbReference type="PROSITE" id="PS50983">
    <property type="entry name" value="FE_B12_PBP"/>
    <property type="match status" value="1"/>
</dbReference>
<evidence type="ECO:0000259" key="7">
    <source>
        <dbReference type="PROSITE" id="PS50983"/>
    </source>
</evidence>
<feature type="domain" description="Fe/B12 periplasmic-binding" evidence="7">
    <location>
        <begin position="40"/>
        <end position="309"/>
    </location>
</feature>
<evidence type="ECO:0000256" key="2">
    <source>
        <dbReference type="ARBA" id="ARBA00008814"/>
    </source>
</evidence>
<keyword evidence="4" id="KW-0410">Iron transport</keyword>
<accession>A0ABW7LRW4</accession>
<comment type="subcellular location">
    <subcellularLocation>
        <location evidence="1">Cell envelope</location>
    </subcellularLocation>
</comment>
<proteinExistence type="inferred from homology"/>
<organism evidence="8 9">
    <name type="scientific">Paracoccus broussonetiae subsp. drimophilus</name>
    <dbReference type="NCBI Taxonomy" id="3373869"/>
    <lineage>
        <taxon>Bacteria</taxon>
        <taxon>Pseudomonadati</taxon>
        <taxon>Pseudomonadota</taxon>
        <taxon>Alphaproteobacteria</taxon>
        <taxon>Rhodobacterales</taxon>
        <taxon>Paracoccaceae</taxon>
        <taxon>Paracoccus</taxon>
        <taxon>Paracoccus broussonetiae</taxon>
    </lineage>
</organism>
<dbReference type="InterPro" id="IPR002491">
    <property type="entry name" value="ABC_transptr_periplasmic_BD"/>
</dbReference>
<comment type="caution">
    <text evidence="8">The sequence shown here is derived from an EMBL/GenBank/DDBJ whole genome shotgun (WGS) entry which is preliminary data.</text>
</comment>
<evidence type="ECO:0000313" key="8">
    <source>
        <dbReference type="EMBL" id="MFH5775617.1"/>
    </source>
</evidence>
<keyword evidence="3" id="KW-0813">Transport</keyword>
<dbReference type="Gene3D" id="3.40.50.1980">
    <property type="entry name" value="Nitrogenase molybdenum iron protein domain"/>
    <property type="match status" value="2"/>
</dbReference>
<evidence type="ECO:0000256" key="6">
    <source>
        <dbReference type="SAM" id="SignalP"/>
    </source>
</evidence>
<name>A0ABW7LRW4_9RHOB</name>
<evidence type="ECO:0000256" key="1">
    <source>
        <dbReference type="ARBA" id="ARBA00004196"/>
    </source>
</evidence>
<dbReference type="RefSeq" id="WP_395134823.1">
    <property type="nucleotide sequence ID" value="NZ_JBIMPR010000011.1"/>
</dbReference>
<evidence type="ECO:0000256" key="3">
    <source>
        <dbReference type="ARBA" id="ARBA00022448"/>
    </source>
</evidence>
<keyword evidence="4" id="KW-0406">Ion transport</keyword>
<dbReference type="PANTHER" id="PTHR30532">
    <property type="entry name" value="IRON III DICITRATE-BINDING PERIPLASMIC PROTEIN"/>
    <property type="match status" value="1"/>
</dbReference>
<comment type="similarity">
    <text evidence="2">Belongs to the bacterial solute-binding protein 8 family.</text>
</comment>
<keyword evidence="9" id="KW-1185">Reference proteome</keyword>
<feature type="signal peptide" evidence="6">
    <location>
        <begin position="1"/>
        <end position="19"/>
    </location>
</feature>
<evidence type="ECO:0000256" key="5">
    <source>
        <dbReference type="ARBA" id="ARBA00022729"/>
    </source>
</evidence>
<gene>
    <name evidence="8" type="ORF">ACHFJ0_15295</name>
</gene>
<dbReference type="Proteomes" id="UP001609376">
    <property type="component" value="Unassembled WGS sequence"/>
</dbReference>
<dbReference type="Pfam" id="PF01497">
    <property type="entry name" value="Peripla_BP_2"/>
    <property type="match status" value="1"/>
</dbReference>
<sequence>MPRALLLAAFAVLAQPALAKEITLHHAFGETRVDPDKVKRIVSVGYHEQDFLYALGIAPVGVHDWFGEHPFATGPWAEMARQAVGATPDVQKGFEIDVEWAWGMEPDLILATYAPMDPQTYAQLSEIAPVVGPPAEFPLWGAPWDAELRLIAQATGREAKAEEVIDRIGAKIDAAVTAHPQFRGLSGTAAYFNNGQIVGYRSLDGANRLLTSFGVQTPPEFDKLVGDTDRFQVSPERFDLFDLDVILWLVEAPTRQAIEVLPAWRNTRAAREGRAIWASPDMMGAMAFQSPLSIEWALEPLTRLLAAASDGDPATPAEQTP</sequence>
<feature type="chain" id="PRO_5045930903" evidence="6">
    <location>
        <begin position="20"/>
        <end position="321"/>
    </location>
</feature>
<keyword evidence="5 6" id="KW-0732">Signal</keyword>
<dbReference type="InterPro" id="IPR051313">
    <property type="entry name" value="Bact_iron-sidero_bind"/>
</dbReference>
<protein>
    <submittedName>
        <fullName evidence="8">ABC transporter substrate-binding protein</fullName>
    </submittedName>
</protein>
<evidence type="ECO:0000313" key="9">
    <source>
        <dbReference type="Proteomes" id="UP001609376"/>
    </source>
</evidence>